<gene>
    <name evidence="3" type="ORF">I5M19_10675</name>
</gene>
<dbReference type="InterPro" id="IPR006121">
    <property type="entry name" value="HMA_dom"/>
</dbReference>
<evidence type="ECO:0000313" key="4">
    <source>
        <dbReference type="Proteomes" id="UP000613193"/>
    </source>
</evidence>
<organism evidence="3 4">
    <name type="scientific">Mucilaginibacter segetis</name>
    <dbReference type="NCBI Taxonomy" id="2793071"/>
    <lineage>
        <taxon>Bacteria</taxon>
        <taxon>Pseudomonadati</taxon>
        <taxon>Bacteroidota</taxon>
        <taxon>Sphingobacteriia</taxon>
        <taxon>Sphingobacteriales</taxon>
        <taxon>Sphingobacteriaceae</taxon>
        <taxon>Mucilaginibacter</taxon>
    </lineage>
</organism>
<protein>
    <submittedName>
        <fullName evidence="3">Heavy-metal-associated domain-containing protein</fullName>
    </submittedName>
</protein>
<evidence type="ECO:0000259" key="2">
    <source>
        <dbReference type="PROSITE" id="PS50846"/>
    </source>
</evidence>
<dbReference type="EMBL" id="JAEHFW010000002">
    <property type="protein sequence ID" value="MBK0379774.1"/>
    <property type="molecule type" value="Genomic_DNA"/>
</dbReference>
<evidence type="ECO:0000313" key="3">
    <source>
        <dbReference type="EMBL" id="MBK0379774.1"/>
    </source>
</evidence>
<feature type="chain" id="PRO_5037763596" evidence="1">
    <location>
        <begin position="21"/>
        <end position="167"/>
    </location>
</feature>
<sequence length="167" mass="18023">MKSLKIFTIILLAVVTSAKAQFTKAELQVGGLTCSMCAKATEKALSSLPFISEIKPDLSRNLYLITFKKDVPVKLDMISKKVKGAGFSVNYLKPTYNFANTKVANNTFSYAGDVFKIVSPADKALTGPVMLTLVDKGFAPASVSKKYEDKVTDAAETASGRTFHIAI</sequence>
<keyword evidence="1" id="KW-0732">Signal</keyword>
<dbReference type="SUPFAM" id="SSF55008">
    <property type="entry name" value="HMA, heavy metal-associated domain"/>
    <property type="match status" value="1"/>
</dbReference>
<dbReference type="CDD" id="cd00371">
    <property type="entry name" value="HMA"/>
    <property type="match status" value="1"/>
</dbReference>
<feature type="signal peptide" evidence="1">
    <location>
        <begin position="1"/>
        <end position="20"/>
    </location>
</feature>
<evidence type="ECO:0000256" key="1">
    <source>
        <dbReference type="SAM" id="SignalP"/>
    </source>
</evidence>
<dbReference type="InterPro" id="IPR036163">
    <property type="entry name" value="HMA_dom_sf"/>
</dbReference>
<dbReference type="Pfam" id="PF00403">
    <property type="entry name" value="HMA"/>
    <property type="match status" value="1"/>
</dbReference>
<accession>A0A934PS41</accession>
<dbReference type="PROSITE" id="PS50846">
    <property type="entry name" value="HMA_2"/>
    <property type="match status" value="1"/>
</dbReference>
<comment type="caution">
    <text evidence="3">The sequence shown here is derived from an EMBL/GenBank/DDBJ whole genome shotgun (WGS) entry which is preliminary data.</text>
</comment>
<dbReference type="AlphaFoldDB" id="A0A934PS41"/>
<dbReference type="Gene3D" id="3.30.70.100">
    <property type="match status" value="1"/>
</dbReference>
<proteinExistence type="predicted"/>
<dbReference type="RefSeq" id="WP_200066319.1">
    <property type="nucleotide sequence ID" value="NZ_JAEHFW010000002.1"/>
</dbReference>
<dbReference type="Proteomes" id="UP000613193">
    <property type="component" value="Unassembled WGS sequence"/>
</dbReference>
<keyword evidence="4" id="KW-1185">Reference proteome</keyword>
<name>A0A934PS41_9SPHI</name>
<feature type="domain" description="HMA" evidence="2">
    <location>
        <begin position="23"/>
        <end position="90"/>
    </location>
</feature>
<reference evidence="3" key="1">
    <citation type="submission" date="2020-12" db="EMBL/GenBank/DDBJ databases">
        <title>Bacterial novel species Mucilaginibacter sp. SD-g isolated from soil.</title>
        <authorList>
            <person name="Jung H.-Y."/>
        </authorList>
    </citation>
    <scope>NUCLEOTIDE SEQUENCE</scope>
    <source>
        <strain evidence="3">SD-g</strain>
    </source>
</reference>
<dbReference type="GO" id="GO:0046872">
    <property type="term" value="F:metal ion binding"/>
    <property type="evidence" value="ECO:0007669"/>
    <property type="project" value="InterPro"/>
</dbReference>